<gene>
    <name evidence="1" type="ORF">Baya_12419</name>
</gene>
<dbReference type="EMBL" id="VCAZ01000105">
    <property type="protein sequence ID" value="TSS85077.1"/>
    <property type="molecule type" value="Genomic_DNA"/>
</dbReference>
<name>A0A556V357_BAGYA</name>
<organism evidence="1 2">
    <name type="scientific">Bagarius yarrelli</name>
    <name type="common">Goonch</name>
    <name type="synonym">Bagrus yarrelli</name>
    <dbReference type="NCBI Taxonomy" id="175774"/>
    <lineage>
        <taxon>Eukaryota</taxon>
        <taxon>Metazoa</taxon>
        <taxon>Chordata</taxon>
        <taxon>Craniata</taxon>
        <taxon>Vertebrata</taxon>
        <taxon>Euteleostomi</taxon>
        <taxon>Actinopterygii</taxon>
        <taxon>Neopterygii</taxon>
        <taxon>Teleostei</taxon>
        <taxon>Ostariophysi</taxon>
        <taxon>Siluriformes</taxon>
        <taxon>Sisoridae</taxon>
        <taxon>Sisorinae</taxon>
        <taxon>Bagarius</taxon>
    </lineage>
</organism>
<accession>A0A556V357</accession>
<evidence type="ECO:0000313" key="2">
    <source>
        <dbReference type="Proteomes" id="UP000319801"/>
    </source>
</evidence>
<reference evidence="1 2" key="1">
    <citation type="journal article" date="2019" name="Genome Biol. Evol.">
        <title>Whole-Genome Sequencing of the Giant Devil Catfish, Bagarius yarrelli.</title>
        <authorList>
            <person name="Jiang W."/>
            <person name="Lv Y."/>
            <person name="Cheng L."/>
            <person name="Yang K."/>
            <person name="Chao B."/>
            <person name="Wang X."/>
            <person name="Li Y."/>
            <person name="Pan X."/>
            <person name="You X."/>
            <person name="Zhang Y."/>
            <person name="Yang J."/>
            <person name="Li J."/>
            <person name="Zhang X."/>
            <person name="Liu S."/>
            <person name="Sun C."/>
            <person name="Yang J."/>
            <person name="Shi Q."/>
        </authorList>
    </citation>
    <scope>NUCLEOTIDE SEQUENCE [LARGE SCALE GENOMIC DNA]</scope>
    <source>
        <strain evidence="1">JWS20170419001</strain>
        <tissue evidence="1">Muscle</tissue>
    </source>
</reference>
<comment type="caution">
    <text evidence="1">The sequence shown here is derived from an EMBL/GenBank/DDBJ whole genome shotgun (WGS) entry which is preliminary data.</text>
</comment>
<dbReference type="AlphaFoldDB" id="A0A556V357"/>
<dbReference type="Proteomes" id="UP000319801">
    <property type="component" value="Unassembled WGS sequence"/>
</dbReference>
<sequence length="100" mass="11991">MMEMENSVLYSNGFYQEQEDYMMQEEEWDRDMLLDPAWEKQQRKSHVPTHSDPYHSYHTHMHRQQANFITLPWQEFALDYTINGLIIVMTTPAPVLLLTA</sequence>
<proteinExistence type="predicted"/>
<dbReference type="OrthoDB" id="8955850at2759"/>
<evidence type="ECO:0000313" key="1">
    <source>
        <dbReference type="EMBL" id="TSS85077.1"/>
    </source>
</evidence>
<keyword evidence="2" id="KW-1185">Reference proteome</keyword>
<protein>
    <submittedName>
        <fullName evidence="1">Alpha-actinin-2</fullName>
    </submittedName>
</protein>